<dbReference type="InterPro" id="IPR050905">
    <property type="entry name" value="Plant_NBS-LRR"/>
</dbReference>
<reference evidence="2 3" key="1">
    <citation type="submission" date="2020-08" db="EMBL/GenBank/DDBJ databases">
        <title>Plant Genome Project.</title>
        <authorList>
            <person name="Zhang R.-G."/>
        </authorList>
    </citation>
    <scope>NUCLEOTIDE SEQUENCE [LARGE SCALE GENOMIC DNA]</scope>
    <source>
        <tissue evidence="2">Rhizome</tissue>
    </source>
</reference>
<dbReference type="InterPro" id="IPR057135">
    <property type="entry name" value="At4g27190-like_LRR"/>
</dbReference>
<dbReference type="SUPFAM" id="SSF52058">
    <property type="entry name" value="L domain-like"/>
    <property type="match status" value="1"/>
</dbReference>
<dbReference type="Gene3D" id="3.80.10.10">
    <property type="entry name" value="Ribonuclease Inhibitor"/>
    <property type="match status" value="1"/>
</dbReference>
<dbReference type="PANTHER" id="PTHR33463">
    <property type="entry name" value="NB-ARC DOMAIN-CONTAINING PROTEIN-RELATED"/>
    <property type="match status" value="1"/>
</dbReference>
<name>A0A8J5KH97_ZINOF</name>
<proteinExistence type="predicted"/>
<dbReference type="Proteomes" id="UP000734854">
    <property type="component" value="Unassembled WGS sequence"/>
</dbReference>
<dbReference type="AlphaFoldDB" id="A0A8J5KH97"/>
<protein>
    <recommendedName>
        <fullName evidence="1">Disease resistance protein At4g27190-like leucine-rich repeats domain-containing protein</fullName>
    </recommendedName>
</protein>
<dbReference type="PANTHER" id="PTHR33463:SF191">
    <property type="entry name" value="NB-ARC DOMAIN-CONTAINING PROTEIN"/>
    <property type="match status" value="1"/>
</dbReference>
<evidence type="ECO:0000313" key="3">
    <source>
        <dbReference type="Proteomes" id="UP000734854"/>
    </source>
</evidence>
<evidence type="ECO:0000313" key="2">
    <source>
        <dbReference type="EMBL" id="KAG6483271.1"/>
    </source>
</evidence>
<gene>
    <name evidence="2" type="ORF">ZIOFF_059913</name>
</gene>
<feature type="domain" description="Disease resistance protein At4g27190-like leucine-rich repeats" evidence="1">
    <location>
        <begin position="124"/>
        <end position="212"/>
    </location>
</feature>
<comment type="caution">
    <text evidence="2">The sequence shown here is derived from an EMBL/GenBank/DDBJ whole genome shotgun (WGS) entry which is preliminary data.</text>
</comment>
<dbReference type="EMBL" id="JACMSC010000016">
    <property type="protein sequence ID" value="KAG6483271.1"/>
    <property type="molecule type" value="Genomic_DNA"/>
</dbReference>
<sequence length="238" mass="27189">MGALQLDGEGILLDEVESLKKLKVLGITMSSETALRRFCQSQRLAAAGHWLQIEGCRGLASLNIPFTCCLGKNMQNMIMILLHAMHDLEEVMIGGDLHVLNALSCLEYLRLLALPKAKIIWKNRCLVNLCVLEIKDCSVIDRLLKLEDHETNSTETIATFPRLTKIVLRKLPELESLSDRDRVRAFPSLKTMEARNCPKLKKLTLVAENLTEIKYDKEWRDELDWSDERTLSFQKLLK</sequence>
<accession>A0A8J5KH97</accession>
<dbReference type="Pfam" id="PF23247">
    <property type="entry name" value="LRR_RPS2"/>
    <property type="match status" value="1"/>
</dbReference>
<keyword evidence="3" id="KW-1185">Reference proteome</keyword>
<evidence type="ECO:0000259" key="1">
    <source>
        <dbReference type="Pfam" id="PF23247"/>
    </source>
</evidence>
<dbReference type="InterPro" id="IPR032675">
    <property type="entry name" value="LRR_dom_sf"/>
</dbReference>
<organism evidence="2 3">
    <name type="scientific">Zingiber officinale</name>
    <name type="common">Ginger</name>
    <name type="synonym">Amomum zingiber</name>
    <dbReference type="NCBI Taxonomy" id="94328"/>
    <lineage>
        <taxon>Eukaryota</taxon>
        <taxon>Viridiplantae</taxon>
        <taxon>Streptophyta</taxon>
        <taxon>Embryophyta</taxon>
        <taxon>Tracheophyta</taxon>
        <taxon>Spermatophyta</taxon>
        <taxon>Magnoliopsida</taxon>
        <taxon>Liliopsida</taxon>
        <taxon>Zingiberales</taxon>
        <taxon>Zingiberaceae</taxon>
        <taxon>Zingiber</taxon>
    </lineage>
</organism>